<evidence type="ECO:0000313" key="1">
    <source>
        <dbReference type="EMBL" id="GAH85342.1"/>
    </source>
</evidence>
<proteinExistence type="predicted"/>
<comment type="caution">
    <text evidence="1">The sequence shown here is derived from an EMBL/GenBank/DDBJ whole genome shotgun (WGS) entry which is preliminary data.</text>
</comment>
<name>X1IUF2_9ZZZZ</name>
<sequence length="49" mass="5834">LGNIHRKEKTIDKKLFIEVINEISPDTWYLMLYFQGEPLLHKDFISLVS</sequence>
<feature type="non-terminal residue" evidence="1">
    <location>
        <position position="1"/>
    </location>
</feature>
<accession>X1IUF2</accession>
<reference evidence="1" key="1">
    <citation type="journal article" date="2014" name="Front. Microbiol.">
        <title>High frequency of phylogenetically diverse reductive dehalogenase-homologous genes in deep subseafloor sedimentary metagenomes.</title>
        <authorList>
            <person name="Kawai M."/>
            <person name="Futagami T."/>
            <person name="Toyoda A."/>
            <person name="Takaki Y."/>
            <person name="Nishi S."/>
            <person name="Hori S."/>
            <person name="Arai W."/>
            <person name="Tsubouchi T."/>
            <person name="Morono Y."/>
            <person name="Uchiyama I."/>
            <person name="Ito T."/>
            <person name="Fujiyama A."/>
            <person name="Inagaki F."/>
            <person name="Takami H."/>
        </authorList>
    </citation>
    <scope>NUCLEOTIDE SEQUENCE</scope>
    <source>
        <strain evidence="1">Expedition CK06-06</strain>
    </source>
</reference>
<protein>
    <submittedName>
        <fullName evidence="1">Uncharacterized protein</fullName>
    </submittedName>
</protein>
<dbReference type="AlphaFoldDB" id="X1IUF2"/>
<organism evidence="1">
    <name type="scientific">marine sediment metagenome</name>
    <dbReference type="NCBI Taxonomy" id="412755"/>
    <lineage>
        <taxon>unclassified sequences</taxon>
        <taxon>metagenomes</taxon>
        <taxon>ecological metagenomes</taxon>
    </lineage>
</organism>
<gene>
    <name evidence="1" type="ORF">S03H2_56084</name>
</gene>
<dbReference type="EMBL" id="BARU01035868">
    <property type="protein sequence ID" value="GAH85342.1"/>
    <property type="molecule type" value="Genomic_DNA"/>
</dbReference>